<dbReference type="PANTHER" id="PTHR11686:SF9">
    <property type="entry name" value="RE13973P"/>
    <property type="match status" value="1"/>
</dbReference>
<dbReference type="EMBL" id="CAIIXF020000011">
    <property type="protein sequence ID" value="CAH1799442.1"/>
    <property type="molecule type" value="Genomic_DNA"/>
</dbReference>
<feature type="active site" description="Nucleophile" evidence="2">
    <location>
        <position position="432"/>
    </location>
</feature>
<organism evidence="5 6">
    <name type="scientific">Owenia fusiformis</name>
    <name type="common">Polychaete worm</name>
    <dbReference type="NCBI Taxonomy" id="6347"/>
    <lineage>
        <taxon>Eukaryota</taxon>
        <taxon>Metazoa</taxon>
        <taxon>Spiralia</taxon>
        <taxon>Lophotrochozoa</taxon>
        <taxon>Annelida</taxon>
        <taxon>Polychaeta</taxon>
        <taxon>Sedentaria</taxon>
        <taxon>Canalipalpata</taxon>
        <taxon>Sabellida</taxon>
        <taxon>Oweniida</taxon>
        <taxon>Oweniidae</taxon>
        <taxon>Owenia</taxon>
    </lineage>
</organism>
<dbReference type="InterPro" id="IPR029055">
    <property type="entry name" value="Ntn_hydrolases_N"/>
</dbReference>
<evidence type="ECO:0000256" key="4">
    <source>
        <dbReference type="SAM" id="Phobius"/>
    </source>
</evidence>
<keyword evidence="1" id="KW-0800">Toxin</keyword>
<dbReference type="AlphaFoldDB" id="A0A8S4Q021"/>
<dbReference type="FunFam" id="3.60.20.40:FF:000001">
    <property type="entry name" value="Gamma-glutamyltranspeptidase 1"/>
    <property type="match status" value="1"/>
</dbReference>
<dbReference type="PRINTS" id="PR01210">
    <property type="entry name" value="GGTRANSPTASE"/>
</dbReference>
<feature type="transmembrane region" description="Helical" evidence="4">
    <location>
        <begin position="12"/>
        <end position="39"/>
    </location>
</feature>
<feature type="binding site" evidence="3">
    <location>
        <begin position="502"/>
        <end position="503"/>
    </location>
    <ligand>
        <name>L-glutamate</name>
        <dbReference type="ChEBI" id="CHEBI:29985"/>
    </ligand>
</feature>
<evidence type="ECO:0008006" key="7">
    <source>
        <dbReference type="Google" id="ProtNLM"/>
    </source>
</evidence>
<protein>
    <recommendedName>
        <fullName evidence="7">Gamma-glutamyltransferase</fullName>
    </recommendedName>
</protein>
<dbReference type="InterPro" id="IPR043137">
    <property type="entry name" value="GGT_ssub_C"/>
</dbReference>
<keyword evidence="6" id="KW-1185">Reference proteome</keyword>
<gene>
    <name evidence="5" type="ORF">OFUS_LOCUS23453</name>
</gene>
<evidence type="ECO:0000256" key="2">
    <source>
        <dbReference type="PIRSR" id="PIRSR600101-1"/>
    </source>
</evidence>
<feature type="binding site" evidence="3">
    <location>
        <position position="526"/>
    </location>
    <ligand>
        <name>L-glutamate</name>
        <dbReference type="ChEBI" id="CHEBI:29985"/>
    </ligand>
</feature>
<feature type="binding site" evidence="3">
    <location>
        <position position="474"/>
    </location>
    <ligand>
        <name>L-glutamate</name>
        <dbReference type="ChEBI" id="CHEBI:29985"/>
    </ligand>
</feature>
<proteinExistence type="predicted"/>
<dbReference type="InterPro" id="IPR043138">
    <property type="entry name" value="GGT_lsub"/>
</dbReference>
<dbReference type="InterPro" id="IPR000101">
    <property type="entry name" value="GGT_peptidase"/>
</dbReference>
<evidence type="ECO:0000256" key="3">
    <source>
        <dbReference type="PIRSR" id="PIRSR600101-2"/>
    </source>
</evidence>
<keyword evidence="1" id="KW-1202">Platelet aggregation activating toxin</keyword>
<dbReference type="PANTHER" id="PTHR11686">
    <property type="entry name" value="GAMMA GLUTAMYL TRANSPEPTIDASE"/>
    <property type="match status" value="1"/>
</dbReference>
<comment type="caution">
    <text evidence="5">The sequence shown here is derived from an EMBL/GenBank/DDBJ whole genome shotgun (WGS) entry which is preliminary data.</text>
</comment>
<evidence type="ECO:0000313" key="5">
    <source>
        <dbReference type="EMBL" id="CAH1799442.1"/>
    </source>
</evidence>
<dbReference type="SUPFAM" id="SSF56235">
    <property type="entry name" value="N-terminal nucleophile aminohydrolases (Ntn hydrolases)"/>
    <property type="match status" value="1"/>
</dbReference>
<accession>A0A8S4Q021</accession>
<evidence type="ECO:0000313" key="6">
    <source>
        <dbReference type="Proteomes" id="UP000749559"/>
    </source>
</evidence>
<evidence type="ECO:0000256" key="1">
    <source>
        <dbReference type="ARBA" id="ARBA00084097"/>
    </source>
</evidence>
<reference evidence="5" key="1">
    <citation type="submission" date="2022-03" db="EMBL/GenBank/DDBJ databases">
        <authorList>
            <person name="Martin C."/>
        </authorList>
    </citation>
    <scope>NUCLEOTIDE SEQUENCE</scope>
</reference>
<feature type="binding site" evidence="3">
    <location>
        <begin position="450"/>
        <end position="452"/>
    </location>
    <ligand>
        <name>L-glutamate</name>
        <dbReference type="ChEBI" id="CHEBI:29985"/>
    </ligand>
</feature>
<dbReference type="OrthoDB" id="1081007at2759"/>
<name>A0A8S4Q021_OWEFU</name>
<keyword evidence="4" id="KW-0812">Transmembrane</keyword>
<dbReference type="GO" id="GO:0005886">
    <property type="term" value="C:plasma membrane"/>
    <property type="evidence" value="ECO:0007669"/>
    <property type="project" value="TreeGrafter"/>
</dbReference>
<keyword evidence="4" id="KW-0472">Membrane</keyword>
<dbReference type="Gene3D" id="1.10.246.130">
    <property type="match status" value="1"/>
</dbReference>
<dbReference type="Pfam" id="PF01019">
    <property type="entry name" value="G_glu_transpept"/>
    <property type="match status" value="1"/>
</dbReference>
<keyword evidence="4" id="KW-1133">Transmembrane helix</keyword>
<dbReference type="GO" id="GO:0036374">
    <property type="term" value="F:glutathione hydrolase activity"/>
    <property type="evidence" value="ECO:0007669"/>
    <property type="project" value="InterPro"/>
</dbReference>
<dbReference type="FunFam" id="1.10.246.130:FF:000001">
    <property type="entry name" value="Gamma-glutamyltransferase 5 isoform 1"/>
    <property type="match status" value="1"/>
</dbReference>
<keyword evidence="1" id="KW-1199">Hemostasis impairing toxin</keyword>
<sequence>MSTNRKSHTSLMFVLVLVIGIILLITGISIWSATIATWMTLENNISMTAHVDTGNTGNTGILKGFTYPRPTRPATSDPQRYKHAAVTSDVDECSTVGRNILKKGGNAVDAAIATTFCMGVVKPQLTGVGGGLFMLLRDSKSGVVKAIDGRETAPLLANKTMFVGRMDDSKLGPLSIAVPSLVRGLWTAFTKFGSEQVKWFDLLTPSIKLCKEGIVVTDELEKDIGFVIELIQNARKEYPQVAPFHNKAEGRPYKARDIMFRPKYGATLQQIATDPLSLDRTIANEIQKMGGIITEQDLKSYNAIVKDPLVTHLENGDLSVYGIPPPSSSAVLQYILNILDGYNFNSTDCSKIDFESDSRSVTCHHRLIESFKWAYAKRAKLGDEEYVDQKYILREMLSQTTAAQTRARIFDDKTFHPSYYGETFYDRLTKGTVHTSIVDENGGIAAFTSSLNFPFGSGLVGNTTGIVYNNEMDDFSTPFTKNLHGFVASPANFIKPGKRPLSSMVPVIILNSTTNKVKLVLGGIGGSRIPTSTAYVAVRHLWLGEDIQTAIYNPRLHHQLLPNTIIQFGDFPKNILRGLSSIGHSIRKEYDFMGMIQGIAMINGTLEAACDYRRICGTDGY</sequence>
<dbReference type="Gene3D" id="3.60.20.40">
    <property type="match status" value="1"/>
</dbReference>
<dbReference type="Proteomes" id="UP000749559">
    <property type="component" value="Unassembled WGS sequence"/>
</dbReference>
<feature type="binding site" evidence="3">
    <location>
        <position position="150"/>
    </location>
    <ligand>
        <name>L-glutamate</name>
        <dbReference type="ChEBI" id="CHEBI:29985"/>
    </ligand>
</feature>
<dbReference type="GO" id="GO:0006751">
    <property type="term" value="P:glutathione catabolic process"/>
    <property type="evidence" value="ECO:0007669"/>
    <property type="project" value="InterPro"/>
</dbReference>